<keyword evidence="2" id="KW-0812">Transmembrane</keyword>
<feature type="transmembrane region" description="Helical" evidence="2">
    <location>
        <begin position="153"/>
        <end position="171"/>
    </location>
</feature>
<feature type="transmembrane region" description="Helical" evidence="2">
    <location>
        <begin position="228"/>
        <end position="251"/>
    </location>
</feature>
<feature type="transmembrane region" description="Helical" evidence="2">
    <location>
        <begin position="60"/>
        <end position="78"/>
    </location>
</feature>
<evidence type="ECO:0008006" key="5">
    <source>
        <dbReference type="Google" id="ProtNLM"/>
    </source>
</evidence>
<evidence type="ECO:0000313" key="4">
    <source>
        <dbReference type="Proteomes" id="UP001205337"/>
    </source>
</evidence>
<feature type="coiled-coil region" evidence="1">
    <location>
        <begin position="379"/>
        <end position="406"/>
    </location>
</feature>
<dbReference type="Proteomes" id="UP001205337">
    <property type="component" value="Unassembled WGS sequence"/>
</dbReference>
<organism evidence="3 4">
    <name type="scientific">Protaetiibacter mangrovi</name>
    <dbReference type="NCBI Taxonomy" id="2970926"/>
    <lineage>
        <taxon>Bacteria</taxon>
        <taxon>Bacillati</taxon>
        <taxon>Actinomycetota</taxon>
        <taxon>Actinomycetes</taxon>
        <taxon>Micrococcales</taxon>
        <taxon>Microbacteriaceae</taxon>
        <taxon>Protaetiibacter</taxon>
    </lineage>
</organism>
<evidence type="ECO:0000256" key="1">
    <source>
        <dbReference type="SAM" id="Coils"/>
    </source>
</evidence>
<comment type="caution">
    <text evidence="3">The sequence shown here is derived from an EMBL/GenBank/DDBJ whole genome shotgun (WGS) entry which is preliminary data.</text>
</comment>
<keyword evidence="2" id="KW-0472">Membrane</keyword>
<evidence type="ECO:0000256" key="2">
    <source>
        <dbReference type="SAM" id="Phobius"/>
    </source>
</evidence>
<gene>
    <name evidence="3" type="ORF">NUH29_04010</name>
</gene>
<proteinExistence type="predicted"/>
<accession>A0ABT1ZDE5</accession>
<feature type="transmembrane region" description="Helical" evidence="2">
    <location>
        <begin position="125"/>
        <end position="141"/>
    </location>
</feature>
<reference evidence="3 4" key="1">
    <citation type="submission" date="2022-08" db="EMBL/GenBank/DDBJ databases">
        <authorList>
            <person name="Li F."/>
        </authorList>
    </citation>
    <scope>NUCLEOTIDE SEQUENCE [LARGE SCALE GENOMIC DNA]</scope>
    <source>
        <strain evidence="3 4">10F1B-8-1</strain>
    </source>
</reference>
<keyword evidence="1" id="KW-0175">Coiled coil</keyword>
<protein>
    <recommendedName>
        <fullName evidence="5">Histidine kinase</fullName>
    </recommendedName>
</protein>
<feature type="transmembrane region" description="Helical" evidence="2">
    <location>
        <begin position="23"/>
        <end position="48"/>
    </location>
</feature>
<keyword evidence="2" id="KW-1133">Transmembrane helix</keyword>
<feature type="transmembrane region" description="Helical" evidence="2">
    <location>
        <begin position="191"/>
        <end position="216"/>
    </location>
</feature>
<dbReference type="EMBL" id="JANTHX010000004">
    <property type="protein sequence ID" value="MCS0498715.1"/>
    <property type="molecule type" value="Genomic_DNA"/>
</dbReference>
<sequence length="675" mass="69913">MSAPGDAARFDPRWAPVRPRRTALAVGVAVTAASWALALAGVVAATLIGPPYLVEGDLAVVYLGYAVVWGAVAGIIVARGARLVGAILAVQGVGAGLSLLLTVSARHGAGDPAVDGLLAHLADRAWIPGALASFSILPLLLTSRPLGRGVRGLVAAGLVIAVVPVVLAPFRQREGVADNPLAIADPVAQEVLRAVIVAAFTAAVALGAVSLGVAVWRRWVGPPSDRPGQGWIVVGQALLVGLGSPIFLPIWPELAQSFTRVSPLAPLVALLFMPAAVIVFALGRRVGGIEVAVNRAVVNVLLVAVLVLAYSAIATTIAIAFPVAPLVAGAFGVAVLALGIDPLRTWIQSRVDELVYGDAADPAQLMRTLGDRVPDDVDVDDLRALAEELRSALRLARLELSSAESNGVRVVAGSPGGPPARVALRGSSGEVGWIEAAAPGRQRVDRRIVHVLDQVSGVLAVAVRLADINRGILDAGERAREVGAEERRMVARELETGLGPGLARSADRLDGVPGLVAVGDPAAAAELAGIRGELAERTTEVRDLARTLLPGALDSGDVDQALRELAARFSSARLEIAVEGRLGDAVPEGREAAVHHLVAELVLLARRTPDARLARIAIEVGPREVRVALTVDGRGRAADEEPILGSVRDRAVELGGSLDDRATGARRELVVEVPR</sequence>
<feature type="transmembrane region" description="Helical" evidence="2">
    <location>
        <begin position="296"/>
        <end position="313"/>
    </location>
</feature>
<dbReference type="RefSeq" id="WP_258797714.1">
    <property type="nucleotide sequence ID" value="NZ_JANTHX010000004.1"/>
</dbReference>
<feature type="transmembrane region" description="Helical" evidence="2">
    <location>
        <begin position="85"/>
        <end position="105"/>
    </location>
</feature>
<feature type="transmembrane region" description="Helical" evidence="2">
    <location>
        <begin position="263"/>
        <end position="284"/>
    </location>
</feature>
<keyword evidence="4" id="KW-1185">Reference proteome</keyword>
<feature type="transmembrane region" description="Helical" evidence="2">
    <location>
        <begin position="319"/>
        <end position="340"/>
    </location>
</feature>
<evidence type="ECO:0000313" key="3">
    <source>
        <dbReference type="EMBL" id="MCS0498715.1"/>
    </source>
</evidence>
<name>A0ABT1ZDE5_9MICO</name>